<dbReference type="CDD" id="cd04059">
    <property type="entry name" value="Peptidases_S8_Protein_convertases_Kexins_Furin-like"/>
    <property type="match status" value="1"/>
</dbReference>
<gene>
    <name evidence="11" type="ORF">CXG81DRAFT_3228</name>
</gene>
<keyword evidence="12" id="KW-1185">Reference proteome</keyword>
<evidence type="ECO:0000256" key="4">
    <source>
        <dbReference type="ARBA" id="ARBA00022801"/>
    </source>
</evidence>
<feature type="compositionally biased region" description="Polar residues" evidence="9">
    <location>
        <begin position="241"/>
        <end position="252"/>
    </location>
</feature>
<keyword evidence="5 8" id="KW-0720">Serine protease</keyword>
<dbReference type="PRINTS" id="PR00723">
    <property type="entry name" value="SUBTILISIN"/>
</dbReference>
<feature type="active site" description="Charge relay system" evidence="7 8">
    <location>
        <position position="265"/>
    </location>
</feature>
<evidence type="ECO:0000256" key="5">
    <source>
        <dbReference type="ARBA" id="ARBA00022825"/>
    </source>
</evidence>
<dbReference type="InterPro" id="IPR034182">
    <property type="entry name" value="Kexin/furin"/>
</dbReference>
<evidence type="ECO:0000259" key="10">
    <source>
        <dbReference type="PROSITE" id="PS51829"/>
    </source>
</evidence>
<dbReference type="Proteomes" id="UP000274922">
    <property type="component" value="Unassembled WGS sequence"/>
</dbReference>
<dbReference type="SUPFAM" id="SSF52743">
    <property type="entry name" value="Subtilisin-like"/>
    <property type="match status" value="1"/>
</dbReference>
<feature type="domain" description="P/Homo B" evidence="10">
    <location>
        <begin position="370"/>
        <end position="489"/>
    </location>
</feature>
<comment type="similarity">
    <text evidence="1">Belongs to the peptidase S8 family. Furin subfamily.</text>
</comment>
<dbReference type="Gene3D" id="3.40.50.200">
    <property type="entry name" value="Peptidase S8/S53 domain"/>
    <property type="match status" value="1"/>
</dbReference>
<name>A0A4P9X7G9_9FUNG</name>
<feature type="active site" description="Charge relay system" evidence="7 8">
    <location>
        <position position="49"/>
    </location>
</feature>
<feature type="non-terminal residue" evidence="11">
    <location>
        <position position="1"/>
    </location>
</feature>
<evidence type="ECO:0000256" key="8">
    <source>
        <dbReference type="PROSITE-ProRule" id="PRU01240"/>
    </source>
</evidence>
<evidence type="ECO:0000313" key="12">
    <source>
        <dbReference type="Proteomes" id="UP000274922"/>
    </source>
</evidence>
<dbReference type="InterPro" id="IPR023827">
    <property type="entry name" value="Peptidase_S8_Asp-AS"/>
</dbReference>
<dbReference type="PROSITE" id="PS00137">
    <property type="entry name" value="SUBTILASE_HIS"/>
    <property type="match status" value="1"/>
</dbReference>
<dbReference type="EMBL" id="ML014182">
    <property type="protein sequence ID" value="RKP01186.1"/>
    <property type="molecule type" value="Genomic_DNA"/>
</dbReference>
<dbReference type="STRING" id="1555241.A0A4P9X7G9"/>
<dbReference type="InterPro" id="IPR008979">
    <property type="entry name" value="Galactose-bd-like_sf"/>
</dbReference>
<evidence type="ECO:0000256" key="6">
    <source>
        <dbReference type="ARBA" id="ARBA00022837"/>
    </source>
</evidence>
<dbReference type="OrthoDB" id="300641at2759"/>
<proteinExistence type="inferred from homology"/>
<evidence type="ECO:0000256" key="1">
    <source>
        <dbReference type="ARBA" id="ARBA00005325"/>
    </source>
</evidence>
<dbReference type="Pfam" id="PF00082">
    <property type="entry name" value="Peptidase_S8"/>
    <property type="match status" value="1"/>
</dbReference>
<evidence type="ECO:0000313" key="11">
    <source>
        <dbReference type="EMBL" id="RKP01186.1"/>
    </source>
</evidence>
<dbReference type="InterPro" id="IPR002884">
    <property type="entry name" value="P_dom"/>
</dbReference>
<dbReference type="InterPro" id="IPR000209">
    <property type="entry name" value="Peptidase_S8/S53_dom"/>
</dbReference>
<keyword evidence="2 8" id="KW-0645">Protease</keyword>
<evidence type="ECO:0000256" key="7">
    <source>
        <dbReference type="PIRSR" id="PIRSR615500-1"/>
    </source>
</evidence>
<dbReference type="InterPro" id="IPR022398">
    <property type="entry name" value="Peptidase_S8_His-AS"/>
</dbReference>
<feature type="non-terminal residue" evidence="11">
    <location>
        <position position="489"/>
    </location>
</feature>
<organism evidence="11 12">
    <name type="scientific">Caulochytrium protostelioides</name>
    <dbReference type="NCBI Taxonomy" id="1555241"/>
    <lineage>
        <taxon>Eukaryota</taxon>
        <taxon>Fungi</taxon>
        <taxon>Fungi incertae sedis</taxon>
        <taxon>Chytridiomycota</taxon>
        <taxon>Chytridiomycota incertae sedis</taxon>
        <taxon>Chytridiomycetes</taxon>
        <taxon>Caulochytriales</taxon>
        <taxon>Caulochytriaceae</taxon>
        <taxon>Caulochytrium</taxon>
    </lineage>
</organism>
<feature type="active site" description="Charge relay system" evidence="7 8">
    <location>
        <position position="87"/>
    </location>
</feature>
<dbReference type="GO" id="GO:0000139">
    <property type="term" value="C:Golgi membrane"/>
    <property type="evidence" value="ECO:0007669"/>
    <property type="project" value="TreeGrafter"/>
</dbReference>
<dbReference type="PANTHER" id="PTHR42884:SF14">
    <property type="entry name" value="NEUROENDOCRINE CONVERTASE 1"/>
    <property type="match status" value="1"/>
</dbReference>
<keyword evidence="4 8" id="KW-0378">Hydrolase</keyword>
<accession>A0A4P9X7G9</accession>
<dbReference type="PROSITE" id="PS00138">
    <property type="entry name" value="SUBTILASE_SER"/>
    <property type="match status" value="1"/>
</dbReference>
<keyword evidence="6" id="KW-0106">Calcium</keyword>
<sequence length="489" mass="52578">VRAEFGITDPLFSKQWHLMNPLQPGNDMNVVGAWRFGYTGRNVTISFIDDGINYHHKDLEDAFYMGGSYDFNDHVPLPMPRLPEDRHGTRCAGEVAGRRGNDVCGAGIAWDARVSGSRILSGDLTEVEEAGSLTLDLQNNHIFSCSWGPADNGKAMEGPPDIVLQAFLTGITKGRGGKGSIYVFASGNGGSFGDNCNFDGYTNSIYSITIGAVDRHNQHPVYSEACSAVSAVAYSSMSPATNSEPSGISTTDWPAECTESHGGTSAAAPLVSGILALALEARPDLTWRDAQHLVIQTAEPIAFDPATAQPPGIMSDGVHWQPVAENRYYHHGFGFGRVNAEHLIQKALNWTLVAPQTHVDLTWSAPVDAADPSQTGILFARGAYPGSPTSRTATHVFNLTPEQRGAAGLGTIEHVTLVFKATYPRRGEVRVRLTDPLGRVSVLSPGRRNDVDSAGFVDWMFMSVVHWGLTGTQATLGKWTLVVDADAVN</sequence>
<dbReference type="Pfam" id="PF01483">
    <property type="entry name" value="P_proprotein"/>
    <property type="match status" value="1"/>
</dbReference>
<evidence type="ECO:0000256" key="9">
    <source>
        <dbReference type="SAM" id="MobiDB-lite"/>
    </source>
</evidence>
<dbReference type="InterPro" id="IPR036852">
    <property type="entry name" value="Peptidase_S8/S53_dom_sf"/>
</dbReference>
<evidence type="ECO:0000256" key="3">
    <source>
        <dbReference type="ARBA" id="ARBA00022729"/>
    </source>
</evidence>
<dbReference type="GO" id="GO:0004252">
    <property type="term" value="F:serine-type endopeptidase activity"/>
    <property type="evidence" value="ECO:0007669"/>
    <property type="project" value="UniProtKB-UniRule"/>
</dbReference>
<dbReference type="SUPFAM" id="SSF49785">
    <property type="entry name" value="Galactose-binding domain-like"/>
    <property type="match status" value="1"/>
</dbReference>
<dbReference type="PROSITE" id="PS00136">
    <property type="entry name" value="SUBTILASE_ASP"/>
    <property type="match status" value="1"/>
</dbReference>
<dbReference type="PROSITE" id="PS51829">
    <property type="entry name" value="P_HOMO_B"/>
    <property type="match status" value="1"/>
</dbReference>
<dbReference type="GO" id="GO:0016485">
    <property type="term" value="P:protein processing"/>
    <property type="evidence" value="ECO:0007669"/>
    <property type="project" value="TreeGrafter"/>
</dbReference>
<reference evidence="12" key="1">
    <citation type="journal article" date="2018" name="Nat. Microbiol.">
        <title>Leveraging single-cell genomics to expand the fungal tree of life.</title>
        <authorList>
            <person name="Ahrendt S.R."/>
            <person name="Quandt C.A."/>
            <person name="Ciobanu D."/>
            <person name="Clum A."/>
            <person name="Salamov A."/>
            <person name="Andreopoulos B."/>
            <person name="Cheng J.F."/>
            <person name="Woyke T."/>
            <person name="Pelin A."/>
            <person name="Henrissat B."/>
            <person name="Reynolds N.K."/>
            <person name="Benny G.L."/>
            <person name="Smith M.E."/>
            <person name="James T.Y."/>
            <person name="Grigoriev I.V."/>
        </authorList>
    </citation>
    <scope>NUCLEOTIDE SEQUENCE [LARGE SCALE GENOMIC DNA]</scope>
    <source>
        <strain evidence="12">ATCC 52028</strain>
    </source>
</reference>
<evidence type="ECO:0000256" key="2">
    <source>
        <dbReference type="ARBA" id="ARBA00022670"/>
    </source>
</evidence>
<dbReference type="InterPro" id="IPR023828">
    <property type="entry name" value="Peptidase_S8_Ser-AS"/>
</dbReference>
<dbReference type="GO" id="GO:0005802">
    <property type="term" value="C:trans-Golgi network"/>
    <property type="evidence" value="ECO:0007669"/>
    <property type="project" value="TreeGrafter"/>
</dbReference>
<feature type="region of interest" description="Disordered" evidence="9">
    <location>
        <begin position="241"/>
        <end position="260"/>
    </location>
</feature>
<dbReference type="AlphaFoldDB" id="A0A4P9X7G9"/>
<keyword evidence="3" id="KW-0732">Signal</keyword>
<dbReference type="PROSITE" id="PS51892">
    <property type="entry name" value="SUBTILASE"/>
    <property type="match status" value="1"/>
</dbReference>
<dbReference type="InterPro" id="IPR015500">
    <property type="entry name" value="Peptidase_S8_subtilisin-rel"/>
</dbReference>
<dbReference type="Gene3D" id="2.60.120.260">
    <property type="entry name" value="Galactose-binding domain-like"/>
    <property type="match status" value="1"/>
</dbReference>
<dbReference type="PANTHER" id="PTHR42884">
    <property type="entry name" value="PROPROTEIN CONVERTASE SUBTILISIN/KEXIN-RELATED"/>
    <property type="match status" value="1"/>
</dbReference>
<protein>
    <recommendedName>
        <fullName evidence="10">P/Homo B domain-containing protein</fullName>
    </recommendedName>
</protein>